<feature type="compositionally biased region" description="Basic and acidic residues" evidence="1">
    <location>
        <begin position="81"/>
        <end position="90"/>
    </location>
</feature>
<evidence type="ECO:0000313" key="2">
    <source>
        <dbReference type="EMBL" id="OGZ45851.1"/>
    </source>
</evidence>
<organism evidence="2 3">
    <name type="scientific">Candidatus Ryanbacteria bacterium RIFCSPHIGHO2_01_FULL_48_27</name>
    <dbReference type="NCBI Taxonomy" id="1802115"/>
    <lineage>
        <taxon>Bacteria</taxon>
        <taxon>Candidatus Ryaniibacteriota</taxon>
    </lineage>
</organism>
<reference evidence="2 3" key="1">
    <citation type="journal article" date="2016" name="Nat. Commun.">
        <title>Thousands of microbial genomes shed light on interconnected biogeochemical processes in an aquifer system.</title>
        <authorList>
            <person name="Anantharaman K."/>
            <person name="Brown C.T."/>
            <person name="Hug L.A."/>
            <person name="Sharon I."/>
            <person name="Castelle C.J."/>
            <person name="Probst A.J."/>
            <person name="Thomas B.C."/>
            <person name="Singh A."/>
            <person name="Wilkins M.J."/>
            <person name="Karaoz U."/>
            <person name="Brodie E.L."/>
            <person name="Williams K.H."/>
            <person name="Hubbard S.S."/>
            <person name="Banfield J.F."/>
        </authorList>
    </citation>
    <scope>NUCLEOTIDE SEQUENCE [LARGE SCALE GENOMIC DNA]</scope>
</reference>
<comment type="caution">
    <text evidence="2">The sequence shown here is derived from an EMBL/GenBank/DDBJ whole genome shotgun (WGS) entry which is preliminary data.</text>
</comment>
<name>A0A1G2G7G5_9BACT</name>
<feature type="region of interest" description="Disordered" evidence="1">
    <location>
        <begin position="67"/>
        <end position="90"/>
    </location>
</feature>
<dbReference type="AlphaFoldDB" id="A0A1G2G7G5"/>
<dbReference type="Proteomes" id="UP000177785">
    <property type="component" value="Unassembled WGS sequence"/>
</dbReference>
<protein>
    <submittedName>
        <fullName evidence="2">Uncharacterized protein</fullName>
    </submittedName>
</protein>
<dbReference type="EMBL" id="MHNL01000005">
    <property type="protein sequence ID" value="OGZ45851.1"/>
    <property type="molecule type" value="Genomic_DNA"/>
</dbReference>
<proteinExistence type="predicted"/>
<gene>
    <name evidence="2" type="ORF">A2756_03005</name>
</gene>
<evidence type="ECO:0000313" key="3">
    <source>
        <dbReference type="Proteomes" id="UP000177785"/>
    </source>
</evidence>
<accession>A0A1G2G7G5</accession>
<sequence length="90" mass="10290">MGIFDPNKPKVSEKELKEARTELRHEGLTARDVNDMTNVLAGSLHEHGIDHGVDKKELERALDYMKEHPNAHHLSKSQLAKVEKELKKKL</sequence>
<dbReference type="STRING" id="1802115.A2756_03005"/>
<evidence type="ECO:0000256" key="1">
    <source>
        <dbReference type="SAM" id="MobiDB-lite"/>
    </source>
</evidence>